<dbReference type="Gene3D" id="1.10.600.10">
    <property type="entry name" value="Farnesyl Diphosphate Synthase"/>
    <property type="match status" value="1"/>
</dbReference>
<dbReference type="EMBL" id="FWFW01000009">
    <property type="protein sequence ID" value="SLN53233.1"/>
    <property type="molecule type" value="Genomic_DNA"/>
</dbReference>
<dbReference type="RefSeq" id="WP_085849821.1">
    <property type="nucleotide sequence ID" value="NZ_FNZV01000009.1"/>
</dbReference>
<protein>
    <submittedName>
        <fullName evidence="1">Squalene/phytoene synthase</fullName>
    </submittedName>
</protein>
<dbReference type="STRING" id="658057.SAMN04488032_10914"/>
<dbReference type="SUPFAM" id="SSF48576">
    <property type="entry name" value="Terpenoid synthases"/>
    <property type="match status" value="1"/>
</dbReference>
<dbReference type="AlphaFoldDB" id="A0A1Y5T0M9"/>
<dbReference type="Pfam" id="PF00494">
    <property type="entry name" value="SQS_PSY"/>
    <property type="match status" value="1"/>
</dbReference>
<organism evidence="1 2">
    <name type="scientific">Pacificibacter marinus</name>
    <dbReference type="NCBI Taxonomy" id="658057"/>
    <lineage>
        <taxon>Bacteria</taxon>
        <taxon>Pseudomonadati</taxon>
        <taxon>Pseudomonadota</taxon>
        <taxon>Alphaproteobacteria</taxon>
        <taxon>Rhodobacterales</taxon>
        <taxon>Roseobacteraceae</taxon>
        <taxon>Pacificibacter</taxon>
    </lineage>
</organism>
<reference evidence="1 2" key="1">
    <citation type="submission" date="2017-03" db="EMBL/GenBank/DDBJ databases">
        <authorList>
            <person name="Afonso C.L."/>
            <person name="Miller P.J."/>
            <person name="Scott M.A."/>
            <person name="Spackman E."/>
            <person name="Goraichik I."/>
            <person name="Dimitrov K.M."/>
            <person name="Suarez D.L."/>
            <person name="Swayne D.E."/>
        </authorList>
    </citation>
    <scope>NUCLEOTIDE SEQUENCE [LARGE SCALE GENOMIC DNA]</scope>
    <source>
        <strain evidence="1 2">CECT 7971</strain>
    </source>
</reference>
<keyword evidence="2" id="KW-1185">Reference proteome</keyword>
<dbReference type="Proteomes" id="UP000193307">
    <property type="component" value="Unassembled WGS sequence"/>
</dbReference>
<gene>
    <name evidence="1" type="ORF">PAM7971_02704</name>
</gene>
<sequence length="263" mass="28787">MLKPQDVQACANLVREADQERFRATMAAPVAARDVLFPIHAFCLEIAKAPWLTKESMIAEMRLQFWRDVLQEKIDGKDPRAHEVARPFAQVIDAKAAEALDATVTARQWDIYKDPHEDSAAFKRYLTSSYATPLVEASRLLGASNAHDKALKNIAYAGALVRYFAAVPKLEDAGRIPLLDGRPESVSQLAQDALDAAQGSGAVLATLSKTARAPMIDAMTHLPLLKIVARDPHAVSEGRLSLTPLRQSLRLALVSQAPSWAFV</sequence>
<name>A0A1Y5T0M9_9RHOB</name>
<dbReference type="InterPro" id="IPR002060">
    <property type="entry name" value="Squ/phyt_synthse"/>
</dbReference>
<accession>A0A1Y5T0M9</accession>
<proteinExistence type="predicted"/>
<dbReference type="OrthoDB" id="9814909at2"/>
<evidence type="ECO:0000313" key="2">
    <source>
        <dbReference type="Proteomes" id="UP000193307"/>
    </source>
</evidence>
<dbReference type="InterPro" id="IPR008949">
    <property type="entry name" value="Isoprenoid_synthase_dom_sf"/>
</dbReference>
<evidence type="ECO:0000313" key="1">
    <source>
        <dbReference type="EMBL" id="SLN53233.1"/>
    </source>
</evidence>